<feature type="domain" description="Fibronectin type-III" evidence="1">
    <location>
        <begin position="14"/>
        <end position="113"/>
    </location>
</feature>
<organism evidence="2">
    <name type="scientific">marine sediment metagenome</name>
    <dbReference type="NCBI Taxonomy" id="412755"/>
    <lineage>
        <taxon>unclassified sequences</taxon>
        <taxon>metagenomes</taxon>
        <taxon>ecological metagenomes</taxon>
    </lineage>
</organism>
<name>X0TPB1_9ZZZZ</name>
<feature type="non-terminal residue" evidence="2">
    <location>
        <position position="1"/>
    </location>
</feature>
<sequence length="278" mass="29689">EEPIPDIFDRTLGIPAPLVTALAASNIQTTTARLNGQISDDAGEACQYRFRYKKSGGSYSYTAWTGSKTTGQTFYEDIDSLVIGSLYYFNAQAKNSVVEGVWGNELSFTTKPPAPTNVSATDGDYTDEVVITWIRSSGATQYQVYRDGVGLGWLGDVNAYDDNGADPPTITPGSASASDGAYVAYVKLILSGQSVNNGTTHTYKVRAKNDAGESGDSETDTGYRGHGELAYQWQRSSGDAPSGYSNIDGANTAIYYDTSAPADGGGRYYRCIEYAEGA</sequence>
<accession>X0TPB1</accession>
<dbReference type="InterPro" id="IPR013783">
    <property type="entry name" value="Ig-like_fold"/>
</dbReference>
<reference evidence="2" key="1">
    <citation type="journal article" date="2014" name="Front. Microbiol.">
        <title>High frequency of phylogenetically diverse reductive dehalogenase-homologous genes in deep subseafloor sedimentary metagenomes.</title>
        <authorList>
            <person name="Kawai M."/>
            <person name="Futagami T."/>
            <person name="Toyoda A."/>
            <person name="Takaki Y."/>
            <person name="Nishi S."/>
            <person name="Hori S."/>
            <person name="Arai W."/>
            <person name="Tsubouchi T."/>
            <person name="Morono Y."/>
            <person name="Uchiyama I."/>
            <person name="Ito T."/>
            <person name="Fujiyama A."/>
            <person name="Inagaki F."/>
            <person name="Takami H."/>
        </authorList>
    </citation>
    <scope>NUCLEOTIDE SEQUENCE</scope>
    <source>
        <strain evidence="2">Expedition CK06-06</strain>
    </source>
</reference>
<dbReference type="EMBL" id="BARS01017177">
    <property type="protein sequence ID" value="GAF95069.1"/>
    <property type="molecule type" value="Genomic_DNA"/>
</dbReference>
<evidence type="ECO:0000313" key="2">
    <source>
        <dbReference type="EMBL" id="GAF95069.1"/>
    </source>
</evidence>
<dbReference type="Gene3D" id="2.60.40.10">
    <property type="entry name" value="Immunoglobulins"/>
    <property type="match status" value="2"/>
</dbReference>
<dbReference type="PROSITE" id="PS50853">
    <property type="entry name" value="FN3"/>
    <property type="match status" value="1"/>
</dbReference>
<dbReference type="AlphaFoldDB" id="X0TPB1"/>
<dbReference type="InterPro" id="IPR003961">
    <property type="entry name" value="FN3_dom"/>
</dbReference>
<dbReference type="SMART" id="SM00060">
    <property type="entry name" value="FN3"/>
    <property type="match status" value="2"/>
</dbReference>
<protein>
    <recommendedName>
        <fullName evidence="1">Fibronectin type-III domain-containing protein</fullName>
    </recommendedName>
</protein>
<feature type="non-terminal residue" evidence="2">
    <location>
        <position position="278"/>
    </location>
</feature>
<gene>
    <name evidence="2" type="ORF">S01H1_28137</name>
</gene>
<comment type="caution">
    <text evidence="2">The sequence shown here is derived from an EMBL/GenBank/DDBJ whole genome shotgun (WGS) entry which is preliminary data.</text>
</comment>
<dbReference type="InterPro" id="IPR036116">
    <property type="entry name" value="FN3_sf"/>
</dbReference>
<dbReference type="SUPFAM" id="SSF49265">
    <property type="entry name" value="Fibronectin type III"/>
    <property type="match status" value="1"/>
</dbReference>
<proteinExistence type="predicted"/>
<evidence type="ECO:0000259" key="1">
    <source>
        <dbReference type="PROSITE" id="PS50853"/>
    </source>
</evidence>